<dbReference type="EMBL" id="BSTK01000005">
    <property type="protein sequence ID" value="GLY86223.1"/>
    <property type="molecule type" value="Genomic_DNA"/>
</dbReference>
<gene>
    <name evidence="1" type="ORF">Airi02_041520</name>
</gene>
<reference evidence="1" key="1">
    <citation type="submission" date="2023-03" db="EMBL/GenBank/DDBJ databases">
        <title>Actinoallomurus iriomotensis NBRC 103684.</title>
        <authorList>
            <person name="Ichikawa N."/>
            <person name="Sato H."/>
            <person name="Tonouchi N."/>
        </authorList>
    </citation>
    <scope>NUCLEOTIDE SEQUENCE</scope>
    <source>
        <strain evidence="1">NBRC 103684</strain>
    </source>
</reference>
<dbReference type="Proteomes" id="UP001165074">
    <property type="component" value="Unassembled WGS sequence"/>
</dbReference>
<keyword evidence="2" id="KW-1185">Reference proteome</keyword>
<protein>
    <submittedName>
        <fullName evidence="1">Uncharacterized protein</fullName>
    </submittedName>
</protein>
<dbReference type="RefSeq" id="WP_285573920.1">
    <property type="nucleotide sequence ID" value="NZ_BSTK01000005.1"/>
</dbReference>
<name>A0A9W6S2W6_9ACTN</name>
<proteinExistence type="predicted"/>
<evidence type="ECO:0000313" key="1">
    <source>
        <dbReference type="EMBL" id="GLY86223.1"/>
    </source>
</evidence>
<evidence type="ECO:0000313" key="2">
    <source>
        <dbReference type="Proteomes" id="UP001165074"/>
    </source>
</evidence>
<dbReference type="AlphaFoldDB" id="A0A9W6S2W6"/>
<accession>A0A9W6S2W6</accession>
<sequence>MFTTGAVDGACVGAIEGNTAGSFEGATDGVAPAPDDLPNPLGRFDVLELPLLLLLPLELLELLPLLDPLDFDGDGDLDGVFVTLKEAGSVPLSTSPVANASPVM</sequence>
<organism evidence="1 2">
    <name type="scientific">Actinoallomurus iriomotensis</name>
    <dbReference type="NCBI Taxonomy" id="478107"/>
    <lineage>
        <taxon>Bacteria</taxon>
        <taxon>Bacillati</taxon>
        <taxon>Actinomycetota</taxon>
        <taxon>Actinomycetes</taxon>
        <taxon>Streptosporangiales</taxon>
        <taxon>Thermomonosporaceae</taxon>
        <taxon>Actinoallomurus</taxon>
    </lineage>
</organism>
<comment type="caution">
    <text evidence="1">The sequence shown here is derived from an EMBL/GenBank/DDBJ whole genome shotgun (WGS) entry which is preliminary data.</text>
</comment>